<feature type="signal peptide" evidence="1">
    <location>
        <begin position="1"/>
        <end position="15"/>
    </location>
</feature>
<feature type="chain" id="PRO_5040405529" evidence="1">
    <location>
        <begin position="16"/>
        <end position="138"/>
    </location>
</feature>
<reference evidence="2" key="1">
    <citation type="journal article" date="2021" name="Nat. Commun.">
        <title>Genetic determinants of endophytism in the Arabidopsis root mycobiome.</title>
        <authorList>
            <person name="Mesny F."/>
            <person name="Miyauchi S."/>
            <person name="Thiergart T."/>
            <person name="Pickel B."/>
            <person name="Atanasova L."/>
            <person name="Karlsson M."/>
            <person name="Huettel B."/>
            <person name="Barry K.W."/>
            <person name="Haridas S."/>
            <person name="Chen C."/>
            <person name="Bauer D."/>
            <person name="Andreopoulos W."/>
            <person name="Pangilinan J."/>
            <person name="LaButti K."/>
            <person name="Riley R."/>
            <person name="Lipzen A."/>
            <person name="Clum A."/>
            <person name="Drula E."/>
            <person name="Henrissat B."/>
            <person name="Kohler A."/>
            <person name="Grigoriev I.V."/>
            <person name="Martin F.M."/>
            <person name="Hacquard S."/>
        </authorList>
    </citation>
    <scope>NUCLEOTIDE SEQUENCE</scope>
    <source>
        <strain evidence="2">MPI-CAGE-AT-0021</strain>
    </source>
</reference>
<dbReference type="Proteomes" id="UP000717696">
    <property type="component" value="Unassembled WGS sequence"/>
</dbReference>
<protein>
    <submittedName>
        <fullName evidence="2">Uncharacterized protein</fullName>
    </submittedName>
</protein>
<gene>
    <name evidence="2" type="ORF">B0J13DRAFT_528867</name>
</gene>
<dbReference type="AlphaFoldDB" id="A0A9P9IWE1"/>
<name>A0A9P9IWE1_9HYPO</name>
<dbReference type="EMBL" id="JAGMUU010000017">
    <property type="protein sequence ID" value="KAH7134761.1"/>
    <property type="molecule type" value="Genomic_DNA"/>
</dbReference>
<accession>A0A9P9IWE1</accession>
<keyword evidence="3" id="KW-1185">Reference proteome</keyword>
<proteinExistence type="predicted"/>
<comment type="caution">
    <text evidence="2">The sequence shown here is derived from an EMBL/GenBank/DDBJ whole genome shotgun (WGS) entry which is preliminary data.</text>
</comment>
<organism evidence="2 3">
    <name type="scientific">Dactylonectria estremocensis</name>
    <dbReference type="NCBI Taxonomy" id="1079267"/>
    <lineage>
        <taxon>Eukaryota</taxon>
        <taxon>Fungi</taxon>
        <taxon>Dikarya</taxon>
        <taxon>Ascomycota</taxon>
        <taxon>Pezizomycotina</taxon>
        <taxon>Sordariomycetes</taxon>
        <taxon>Hypocreomycetidae</taxon>
        <taxon>Hypocreales</taxon>
        <taxon>Nectriaceae</taxon>
        <taxon>Dactylonectria</taxon>
    </lineage>
</organism>
<evidence type="ECO:0000313" key="3">
    <source>
        <dbReference type="Proteomes" id="UP000717696"/>
    </source>
</evidence>
<sequence>MIWVVLGCGLPGLLQLPTAGIQLSGQIQATQDRPAPVAASKRNSTAQLPCRSFFVPAHLHDTCSQVPVSFIIFIFLPLFFQSATSSPHVWQPFPPLFCIFSLFLFLFEDPSARGQAHPSLGLYSLPLLTREQCDGLES</sequence>
<keyword evidence="1" id="KW-0732">Signal</keyword>
<evidence type="ECO:0000256" key="1">
    <source>
        <dbReference type="SAM" id="SignalP"/>
    </source>
</evidence>
<evidence type="ECO:0000313" key="2">
    <source>
        <dbReference type="EMBL" id="KAH7134761.1"/>
    </source>
</evidence>